<feature type="region of interest" description="Disordered" evidence="1">
    <location>
        <begin position="159"/>
        <end position="185"/>
    </location>
</feature>
<feature type="region of interest" description="Disordered" evidence="1">
    <location>
        <begin position="373"/>
        <end position="404"/>
    </location>
</feature>
<dbReference type="AlphaFoldDB" id="A0A3N4JR70"/>
<feature type="region of interest" description="Disordered" evidence="1">
    <location>
        <begin position="64"/>
        <end position="86"/>
    </location>
</feature>
<evidence type="ECO:0000256" key="1">
    <source>
        <dbReference type="SAM" id="MobiDB-lite"/>
    </source>
</evidence>
<reference evidence="2 3" key="1">
    <citation type="journal article" date="2018" name="Nat. Ecol. Evol.">
        <title>Pezizomycetes genomes reveal the molecular basis of ectomycorrhizal truffle lifestyle.</title>
        <authorList>
            <person name="Murat C."/>
            <person name="Payen T."/>
            <person name="Noel B."/>
            <person name="Kuo A."/>
            <person name="Morin E."/>
            <person name="Chen J."/>
            <person name="Kohler A."/>
            <person name="Krizsan K."/>
            <person name="Balestrini R."/>
            <person name="Da Silva C."/>
            <person name="Montanini B."/>
            <person name="Hainaut M."/>
            <person name="Levati E."/>
            <person name="Barry K.W."/>
            <person name="Belfiori B."/>
            <person name="Cichocki N."/>
            <person name="Clum A."/>
            <person name="Dockter R.B."/>
            <person name="Fauchery L."/>
            <person name="Guy J."/>
            <person name="Iotti M."/>
            <person name="Le Tacon F."/>
            <person name="Lindquist E.A."/>
            <person name="Lipzen A."/>
            <person name="Malagnac F."/>
            <person name="Mello A."/>
            <person name="Molinier V."/>
            <person name="Miyauchi S."/>
            <person name="Poulain J."/>
            <person name="Riccioni C."/>
            <person name="Rubini A."/>
            <person name="Sitrit Y."/>
            <person name="Splivallo R."/>
            <person name="Traeger S."/>
            <person name="Wang M."/>
            <person name="Zifcakova L."/>
            <person name="Wipf D."/>
            <person name="Zambonelli A."/>
            <person name="Paolocci F."/>
            <person name="Nowrousian M."/>
            <person name="Ottonello S."/>
            <person name="Baldrian P."/>
            <person name="Spatafora J.W."/>
            <person name="Henrissat B."/>
            <person name="Nagy L.G."/>
            <person name="Aury J.M."/>
            <person name="Wincker P."/>
            <person name="Grigoriev I.V."/>
            <person name="Bonfante P."/>
            <person name="Martin F.M."/>
        </authorList>
    </citation>
    <scope>NUCLEOTIDE SEQUENCE [LARGE SCALE GENOMIC DNA]</scope>
    <source>
        <strain evidence="2 3">120613-1</strain>
    </source>
</reference>
<dbReference type="Proteomes" id="UP000276215">
    <property type="component" value="Unassembled WGS sequence"/>
</dbReference>
<feature type="compositionally biased region" description="Basic residues" evidence="1">
    <location>
        <begin position="392"/>
        <end position="404"/>
    </location>
</feature>
<evidence type="ECO:0000313" key="3">
    <source>
        <dbReference type="Proteomes" id="UP000276215"/>
    </source>
</evidence>
<dbReference type="OrthoDB" id="5506087at2759"/>
<accession>A0A3N4JR70</accession>
<dbReference type="EMBL" id="ML120388">
    <property type="protein sequence ID" value="RPA99331.1"/>
    <property type="molecule type" value="Genomic_DNA"/>
</dbReference>
<keyword evidence="3" id="KW-1185">Reference proteome</keyword>
<name>A0A3N4JR70_9PEZI</name>
<organism evidence="2 3">
    <name type="scientific">Choiromyces venosus 120613-1</name>
    <dbReference type="NCBI Taxonomy" id="1336337"/>
    <lineage>
        <taxon>Eukaryota</taxon>
        <taxon>Fungi</taxon>
        <taxon>Dikarya</taxon>
        <taxon>Ascomycota</taxon>
        <taxon>Pezizomycotina</taxon>
        <taxon>Pezizomycetes</taxon>
        <taxon>Pezizales</taxon>
        <taxon>Tuberaceae</taxon>
        <taxon>Choiromyces</taxon>
    </lineage>
</organism>
<proteinExistence type="predicted"/>
<evidence type="ECO:0000313" key="2">
    <source>
        <dbReference type="EMBL" id="RPA99331.1"/>
    </source>
</evidence>
<feature type="compositionally biased region" description="Basic and acidic residues" evidence="1">
    <location>
        <begin position="163"/>
        <end position="172"/>
    </location>
</feature>
<protein>
    <submittedName>
        <fullName evidence="2">Uncharacterized protein</fullName>
    </submittedName>
</protein>
<feature type="compositionally biased region" description="Low complexity" evidence="1">
    <location>
        <begin position="174"/>
        <end position="185"/>
    </location>
</feature>
<sequence length="404" mass="44873">MSMTECSPRTHSLFTIYTPNFSKVPLCSSSPPNSLYHKKDFSFSSPFLLTTTHAYHFNKPPIYPLDQRGKPKKKKNNTRNFSSSQFFERQRLSTMNNITNNTTILRGTLESPSTLFETFVTYVDQAVHHGAGAIDALKARFGVMMDNLNAGSYRLVRLRGTKNKNEHSREDQDTTTTTPTNEAANTLRKRAPRHILLPARRRSMRILESAKKSGQIVSKKDVAGGDQIAIKVKPPVLKPKSGAGVKKNKTVAGGLKRRIEAEIAVKVEHKNVDITTTTATWIKTQPPATPSAHPTSPEHEKMAINSTPSVITLKKSTTNKHQGKRTTRGILQAPRRKSMRIMESARKSAQENLVVGCTEAIVGRLSGQISAKERKRNSSILKPRSRAGIPKRGGRAHHSTVRRG</sequence>
<gene>
    <name evidence="2" type="ORF">L873DRAFT_919218</name>
</gene>